<keyword evidence="14" id="KW-1185">Reference proteome</keyword>
<dbReference type="GO" id="GO:0019695">
    <property type="term" value="P:choline metabolic process"/>
    <property type="evidence" value="ECO:0007669"/>
    <property type="project" value="TreeGrafter"/>
</dbReference>
<dbReference type="GO" id="GO:0005789">
    <property type="term" value="C:endoplasmic reticulum membrane"/>
    <property type="evidence" value="ECO:0007669"/>
    <property type="project" value="UniProtKB-SubCell"/>
</dbReference>
<evidence type="ECO:0000256" key="7">
    <source>
        <dbReference type="ARBA" id="ARBA00022824"/>
    </source>
</evidence>
<comment type="subcellular location">
    <subcellularLocation>
        <location evidence="1">Endoplasmic reticulum membrane</location>
        <topology evidence="1">Multi-pass membrane protein</topology>
    </subcellularLocation>
</comment>
<dbReference type="GO" id="GO:0006581">
    <property type="term" value="P:acetylcholine catabolic process"/>
    <property type="evidence" value="ECO:0007669"/>
    <property type="project" value="TreeGrafter"/>
</dbReference>
<evidence type="ECO:0000256" key="10">
    <source>
        <dbReference type="ARBA" id="ARBA00023180"/>
    </source>
</evidence>
<dbReference type="Proteomes" id="UP000759131">
    <property type="component" value="Unassembled WGS sequence"/>
</dbReference>
<dbReference type="InterPro" id="IPR050654">
    <property type="entry name" value="AChE-related_enzymes"/>
</dbReference>
<keyword evidence="8" id="KW-1133">Transmembrane helix</keyword>
<dbReference type="SUPFAM" id="SSF53474">
    <property type="entry name" value="alpha/beta-Hydrolases"/>
    <property type="match status" value="1"/>
</dbReference>
<dbReference type="PANTHER" id="PTHR43918:SF4">
    <property type="entry name" value="CARBOXYLIC ESTER HYDROLASE"/>
    <property type="match status" value="1"/>
</dbReference>
<dbReference type="Gene3D" id="3.40.50.1820">
    <property type="entry name" value="alpha/beta hydrolase"/>
    <property type="match status" value="1"/>
</dbReference>
<keyword evidence="10" id="KW-0325">Glycoprotein</keyword>
<dbReference type="GO" id="GO:0003990">
    <property type="term" value="F:acetylcholinesterase activity"/>
    <property type="evidence" value="ECO:0007669"/>
    <property type="project" value="TreeGrafter"/>
</dbReference>
<accession>A0A7R9KM47</accession>
<evidence type="ECO:0000313" key="14">
    <source>
        <dbReference type="Proteomes" id="UP000759131"/>
    </source>
</evidence>
<dbReference type="Pfam" id="PF08285">
    <property type="entry name" value="DPM3"/>
    <property type="match status" value="1"/>
</dbReference>
<evidence type="ECO:0000256" key="5">
    <source>
        <dbReference type="ARBA" id="ARBA00022692"/>
    </source>
</evidence>
<dbReference type="EC" id="3.1.1.-" evidence="11"/>
<gene>
    <name evidence="13" type="ORF">OSB1V03_LOCUS5805</name>
</gene>
<sequence>CHVWLTPVYLVLVFGAVSAAIVLYRVFTFNDCPDAHRELKRQITEATDDLRRKGFNVGQCVAKSDANSISVRIGGNEYIGAEKVVLDQTIGAFTGIPYAKPPLRELRFRKPLPIGTSGVIAANEWPDACPQSDLSLKQSEDCLKLNVWTTDTTASKPVMVWLHGGGFTWGAGHTGEVLSAATDVVVVTINYRLGALGFLRADREDAPGNQGLWDQTLALEWVNDNIRYFGGDDKRITLFGFSAGSRSISMHLLSQHSRHLFRNAIMMSGSALSLLSNSDKTYVRDVYLKLAKAVGCQPVSTTFTDDVMKCLRDIPPERLVSAQHSPEVLDSEFAFFPNIIFGDEFMADSPLTAVSHKETKKKINLLLGTTDDEGSWILNRISGEKFTKPLTKTDAIRQMQAIYDDLKLESPIDGQSIAKFYLETIPEEANPDVWLKTTGVSLGDFFITCPALKFAETLHQSDPKHNKIYGYYWSSKGSGKLCTEWAGACHGSDVGPALGYPFLSTKSTNAQRELSMHFMKTIAHFAQHDRPLAQEGIQWPHYYDIDGLTIAPFYEFSGHLSHNVTNFGVGLKHIICHQIFNKYYNN</sequence>
<protein>
    <recommendedName>
        <fullName evidence="11">Carboxylic ester hydrolase</fullName>
        <ecNumber evidence="11">3.1.1.-</ecNumber>
    </recommendedName>
</protein>
<dbReference type="EMBL" id="CAJPIZ010003013">
    <property type="protein sequence ID" value="CAG2105800.1"/>
    <property type="molecule type" value="Genomic_DNA"/>
</dbReference>
<feature type="non-terminal residue" evidence="13">
    <location>
        <position position="1"/>
    </location>
</feature>
<evidence type="ECO:0000256" key="11">
    <source>
        <dbReference type="RuleBase" id="RU361235"/>
    </source>
</evidence>
<evidence type="ECO:0000256" key="3">
    <source>
        <dbReference type="ARBA" id="ARBA00010430"/>
    </source>
</evidence>
<dbReference type="PROSITE" id="PS00122">
    <property type="entry name" value="CARBOXYLESTERASE_B_1"/>
    <property type="match status" value="1"/>
</dbReference>
<dbReference type="Pfam" id="PF00135">
    <property type="entry name" value="COesterase"/>
    <property type="match status" value="1"/>
</dbReference>
<keyword evidence="6 11" id="KW-0378">Hydrolase</keyword>
<dbReference type="GO" id="GO:0005886">
    <property type="term" value="C:plasma membrane"/>
    <property type="evidence" value="ECO:0007669"/>
    <property type="project" value="TreeGrafter"/>
</dbReference>
<dbReference type="OrthoDB" id="408631at2759"/>
<dbReference type="EMBL" id="OC857588">
    <property type="protein sequence ID" value="CAD7625370.1"/>
    <property type="molecule type" value="Genomic_DNA"/>
</dbReference>
<dbReference type="PANTHER" id="PTHR43918">
    <property type="entry name" value="ACETYLCHOLINESTERASE"/>
    <property type="match status" value="1"/>
</dbReference>
<organism evidence="13">
    <name type="scientific">Medioppia subpectinata</name>
    <dbReference type="NCBI Taxonomy" id="1979941"/>
    <lineage>
        <taxon>Eukaryota</taxon>
        <taxon>Metazoa</taxon>
        <taxon>Ecdysozoa</taxon>
        <taxon>Arthropoda</taxon>
        <taxon>Chelicerata</taxon>
        <taxon>Arachnida</taxon>
        <taxon>Acari</taxon>
        <taxon>Acariformes</taxon>
        <taxon>Sarcoptiformes</taxon>
        <taxon>Oribatida</taxon>
        <taxon>Brachypylina</taxon>
        <taxon>Oppioidea</taxon>
        <taxon>Oppiidae</taxon>
        <taxon>Medioppia</taxon>
    </lineage>
</organism>
<evidence type="ECO:0000256" key="4">
    <source>
        <dbReference type="ARBA" id="ARBA00022487"/>
    </source>
</evidence>
<dbReference type="AlphaFoldDB" id="A0A7R9KM47"/>
<name>A0A7R9KM47_9ACAR</name>
<dbReference type="InterPro" id="IPR019826">
    <property type="entry name" value="Carboxylesterase_B_AS"/>
</dbReference>
<dbReference type="InterPro" id="IPR002018">
    <property type="entry name" value="CarbesteraseB"/>
</dbReference>
<keyword evidence="9" id="KW-0472">Membrane</keyword>
<keyword evidence="7" id="KW-0256">Endoplasmic reticulum</keyword>
<reference evidence="13" key="1">
    <citation type="submission" date="2020-11" db="EMBL/GenBank/DDBJ databases">
        <authorList>
            <person name="Tran Van P."/>
        </authorList>
    </citation>
    <scope>NUCLEOTIDE SEQUENCE</scope>
</reference>
<evidence type="ECO:0000313" key="13">
    <source>
        <dbReference type="EMBL" id="CAD7625370.1"/>
    </source>
</evidence>
<evidence type="ECO:0000256" key="6">
    <source>
        <dbReference type="ARBA" id="ARBA00022801"/>
    </source>
</evidence>
<proteinExistence type="inferred from homology"/>
<evidence type="ECO:0000256" key="9">
    <source>
        <dbReference type="ARBA" id="ARBA00023136"/>
    </source>
</evidence>
<evidence type="ECO:0000256" key="2">
    <source>
        <dbReference type="ARBA" id="ARBA00005964"/>
    </source>
</evidence>
<feature type="domain" description="Carboxylesterase type B" evidence="12">
    <location>
        <begin position="87"/>
        <end position="542"/>
    </location>
</feature>
<comment type="similarity">
    <text evidence="2 11">Belongs to the type-B carboxylesterase/lipase family.</text>
</comment>
<keyword evidence="4" id="KW-0719">Serine esterase</keyword>
<dbReference type="InterPro" id="IPR013174">
    <property type="entry name" value="DPM3"/>
</dbReference>
<keyword evidence="5" id="KW-0812">Transmembrane</keyword>
<evidence type="ECO:0000256" key="8">
    <source>
        <dbReference type="ARBA" id="ARBA00022989"/>
    </source>
</evidence>
<evidence type="ECO:0000256" key="1">
    <source>
        <dbReference type="ARBA" id="ARBA00004477"/>
    </source>
</evidence>
<dbReference type="InterPro" id="IPR029058">
    <property type="entry name" value="AB_hydrolase_fold"/>
</dbReference>
<comment type="similarity">
    <text evidence="3">Belongs to the DPM3 family.</text>
</comment>
<dbReference type="GO" id="GO:0005615">
    <property type="term" value="C:extracellular space"/>
    <property type="evidence" value="ECO:0007669"/>
    <property type="project" value="TreeGrafter"/>
</dbReference>
<evidence type="ECO:0000259" key="12">
    <source>
        <dbReference type="Pfam" id="PF00135"/>
    </source>
</evidence>